<keyword evidence="4 5" id="KW-0472">Membrane</keyword>
<keyword evidence="2 5" id="KW-0812">Transmembrane</keyword>
<evidence type="ECO:0000256" key="1">
    <source>
        <dbReference type="ARBA" id="ARBA00004651"/>
    </source>
</evidence>
<dbReference type="SUPFAM" id="SSF161098">
    <property type="entry name" value="MetI-like"/>
    <property type="match status" value="2"/>
</dbReference>
<comment type="subcellular location">
    <subcellularLocation>
        <location evidence="1">Cell membrane</location>
        <topology evidence="1">Multi-pass membrane protein</topology>
    </subcellularLocation>
</comment>
<dbReference type="InterPro" id="IPR035906">
    <property type="entry name" value="MetI-like_sf"/>
</dbReference>
<keyword evidence="8" id="KW-1185">Reference proteome</keyword>
<feature type="transmembrane region" description="Helical" evidence="5">
    <location>
        <begin position="29"/>
        <end position="47"/>
    </location>
</feature>
<evidence type="ECO:0000256" key="5">
    <source>
        <dbReference type="SAM" id="Phobius"/>
    </source>
</evidence>
<feature type="transmembrane region" description="Helical" evidence="5">
    <location>
        <begin position="341"/>
        <end position="363"/>
    </location>
</feature>
<feature type="transmembrane region" description="Helical" evidence="5">
    <location>
        <begin position="116"/>
        <end position="147"/>
    </location>
</feature>
<feature type="transmembrane region" description="Helical" evidence="5">
    <location>
        <begin position="383"/>
        <end position="407"/>
    </location>
</feature>
<dbReference type="PANTHER" id="PTHR42744:SF1">
    <property type="entry name" value="BINDING-PROTEIN-DEPENDENT TRANSPORT SYSTEMS INNER MEMBRANE COMPONENT"/>
    <property type="match status" value="1"/>
</dbReference>
<dbReference type="InterPro" id="IPR000515">
    <property type="entry name" value="MetI-like"/>
</dbReference>
<name>A0ABT3QG27_9PROT</name>
<feature type="transmembrane region" description="Helical" evidence="5">
    <location>
        <begin position="419"/>
        <end position="439"/>
    </location>
</feature>
<evidence type="ECO:0000256" key="4">
    <source>
        <dbReference type="ARBA" id="ARBA00023136"/>
    </source>
</evidence>
<reference evidence="7 8" key="1">
    <citation type="submission" date="2022-11" db="EMBL/GenBank/DDBJ databases">
        <title>Genome sequencing of Acetobacter type strain.</title>
        <authorList>
            <person name="Heo J."/>
            <person name="Lee D."/>
            <person name="Han B.-H."/>
            <person name="Hong S.-B."/>
            <person name="Kwon S.-W."/>
        </authorList>
    </citation>
    <scope>NUCLEOTIDE SEQUENCE [LARGE SCALE GENOMIC DNA]</scope>
    <source>
        <strain evidence="7 8">KACC 21253</strain>
    </source>
</reference>
<evidence type="ECO:0000313" key="8">
    <source>
        <dbReference type="Proteomes" id="UP001301152"/>
    </source>
</evidence>
<dbReference type="PROSITE" id="PS50928">
    <property type="entry name" value="ABC_TM1"/>
    <property type="match status" value="1"/>
</dbReference>
<feature type="transmembrane region" description="Helical" evidence="5">
    <location>
        <begin position="445"/>
        <end position="466"/>
    </location>
</feature>
<sequence length="585" mass="66046">MKAGQTDTTFSYAVHRIRQESGLYKSVEFTVFVCLSGLLLLGGHYISGLTSPGFFEKKYFIINSPGEFFLCALFTVARLISAVILSFCVAVCYGFAATKTRFGERFLPPLLGVTRFVPSLSILLLTMLLVGAYAPGVTFLLEGAVLFSAVFSMAQKSAENICYALKNIPSELSEVTRCFKLTAWQKLLILDWPKVIPGFLHDLRNALAGGFIVILYAEIISVNHNESSLPGLGSYAASAVFQGNLLPALCVLVAIILLMAGSEYILLRPLNGWVARYYADDYRADIHEDGAEFISFEESYLPVNKRKLNFNSFYEKCLRLFSEYFYRCFSKKNIFLKKMQLSTLFFISFVTLPIVICFTLFTVSFHLYQFTQYLDVLCRCVMTLLRIGCVLFFASLLWLPFGIWLALHAKRREFILKTAGYLSFFPVVILCCFVPALYWSGSFLPESWCFFLLIAGAQWSILLHVVHRMMAFPDSFSDVIQTFHTRGFFLIRTIILPYIIPGFLSGLAEAAARSWCVVVAAEWLPGHTSEFFVYGVGSYLAEAFQARSVSCLMLGIVMMVFCAMAVNFLLWRPLISYVYRTLKIN</sequence>
<evidence type="ECO:0000259" key="6">
    <source>
        <dbReference type="PROSITE" id="PS50928"/>
    </source>
</evidence>
<keyword evidence="3 5" id="KW-1133">Transmembrane helix</keyword>
<feature type="transmembrane region" description="Helical" evidence="5">
    <location>
        <begin position="487"/>
        <end position="508"/>
    </location>
</feature>
<feature type="transmembrane region" description="Helical" evidence="5">
    <location>
        <begin position="245"/>
        <end position="267"/>
    </location>
</feature>
<dbReference type="RefSeq" id="WP_173559919.1">
    <property type="nucleotide sequence ID" value="NZ_JAPIUZ010000004.1"/>
</dbReference>
<evidence type="ECO:0000313" key="7">
    <source>
        <dbReference type="EMBL" id="MCX2564233.1"/>
    </source>
</evidence>
<evidence type="ECO:0000256" key="3">
    <source>
        <dbReference type="ARBA" id="ARBA00022989"/>
    </source>
</evidence>
<feature type="transmembrane region" description="Helical" evidence="5">
    <location>
        <begin position="68"/>
        <end position="96"/>
    </location>
</feature>
<dbReference type="EMBL" id="JAPIUZ010000004">
    <property type="protein sequence ID" value="MCX2564233.1"/>
    <property type="molecule type" value="Genomic_DNA"/>
</dbReference>
<dbReference type="PANTHER" id="PTHR42744">
    <property type="entry name" value="BINDING-PROTEIN-DEPENDENT TRANSPORT SYSTEMS INNER MEMBRANE COMPONENT"/>
    <property type="match status" value="1"/>
</dbReference>
<proteinExistence type="predicted"/>
<evidence type="ECO:0000256" key="2">
    <source>
        <dbReference type="ARBA" id="ARBA00022692"/>
    </source>
</evidence>
<comment type="caution">
    <text evidence="7">The sequence shown here is derived from an EMBL/GenBank/DDBJ whole genome shotgun (WGS) entry which is preliminary data.</text>
</comment>
<protein>
    <recommendedName>
        <fullName evidence="6">ABC transmembrane type-1 domain-containing protein</fullName>
    </recommendedName>
</protein>
<dbReference type="Gene3D" id="1.10.3720.10">
    <property type="entry name" value="MetI-like"/>
    <property type="match status" value="2"/>
</dbReference>
<gene>
    <name evidence="7" type="ORF">OQ497_09700</name>
</gene>
<feature type="transmembrane region" description="Helical" evidence="5">
    <location>
        <begin position="552"/>
        <end position="571"/>
    </location>
</feature>
<dbReference type="Proteomes" id="UP001301152">
    <property type="component" value="Unassembled WGS sequence"/>
</dbReference>
<feature type="domain" description="ABC transmembrane type-1" evidence="6">
    <location>
        <begin position="72"/>
        <end position="264"/>
    </location>
</feature>
<accession>A0ABT3QG27</accession>
<organism evidence="7 8">
    <name type="scientific">Acetobacter thailandicus</name>
    <dbReference type="NCBI Taxonomy" id="1502842"/>
    <lineage>
        <taxon>Bacteria</taxon>
        <taxon>Pseudomonadati</taxon>
        <taxon>Pseudomonadota</taxon>
        <taxon>Alphaproteobacteria</taxon>
        <taxon>Acetobacterales</taxon>
        <taxon>Acetobacteraceae</taxon>
        <taxon>Acetobacter</taxon>
    </lineage>
</organism>